<organism evidence="2 3">
    <name type="scientific">Oharaeibacter diazotrophicus</name>
    <dbReference type="NCBI Taxonomy" id="1920512"/>
    <lineage>
        <taxon>Bacteria</taxon>
        <taxon>Pseudomonadati</taxon>
        <taxon>Pseudomonadota</taxon>
        <taxon>Alphaproteobacteria</taxon>
        <taxon>Hyphomicrobiales</taxon>
        <taxon>Pleomorphomonadaceae</taxon>
        <taxon>Oharaeibacter</taxon>
    </lineage>
</organism>
<evidence type="ECO:0000313" key="3">
    <source>
        <dbReference type="Proteomes" id="UP000294547"/>
    </source>
</evidence>
<gene>
    <name evidence="2" type="ORF">EDD54_2180</name>
</gene>
<protein>
    <submittedName>
        <fullName evidence="2">Putative NBD/HSP70 family sugar kinase</fullName>
    </submittedName>
</protein>
<dbReference type="InterPro" id="IPR036390">
    <property type="entry name" value="WH_DNA-bd_sf"/>
</dbReference>
<dbReference type="Proteomes" id="UP000294547">
    <property type="component" value="Unassembled WGS sequence"/>
</dbReference>
<accession>A0A4V3CW81</accession>
<dbReference type="Gene3D" id="3.30.420.40">
    <property type="match status" value="2"/>
</dbReference>
<dbReference type="InterPro" id="IPR036388">
    <property type="entry name" value="WH-like_DNA-bd_sf"/>
</dbReference>
<dbReference type="InterPro" id="IPR000600">
    <property type="entry name" value="ROK"/>
</dbReference>
<comment type="similarity">
    <text evidence="1">Belongs to the ROK (NagC/XylR) family.</text>
</comment>
<dbReference type="SUPFAM" id="SSF46785">
    <property type="entry name" value="Winged helix' DNA-binding domain"/>
    <property type="match status" value="1"/>
</dbReference>
<proteinExistence type="inferred from homology"/>
<dbReference type="InterPro" id="IPR049874">
    <property type="entry name" value="ROK_cs"/>
</dbReference>
<keyword evidence="2" id="KW-0808">Transferase</keyword>
<dbReference type="Gene3D" id="1.10.10.10">
    <property type="entry name" value="Winged helix-like DNA-binding domain superfamily/Winged helix DNA-binding domain"/>
    <property type="match status" value="1"/>
</dbReference>
<keyword evidence="3" id="KW-1185">Reference proteome</keyword>
<dbReference type="EMBL" id="SNXY01000007">
    <property type="protein sequence ID" value="TDP85328.1"/>
    <property type="molecule type" value="Genomic_DNA"/>
</dbReference>
<dbReference type="AlphaFoldDB" id="A0A4V3CW81"/>
<comment type="caution">
    <text evidence="2">The sequence shown here is derived from an EMBL/GenBank/DDBJ whole genome shotgun (WGS) entry which is preliminary data.</text>
</comment>
<dbReference type="SUPFAM" id="SSF53067">
    <property type="entry name" value="Actin-like ATPase domain"/>
    <property type="match status" value="1"/>
</dbReference>
<dbReference type="GO" id="GO:0016301">
    <property type="term" value="F:kinase activity"/>
    <property type="evidence" value="ECO:0007669"/>
    <property type="project" value="UniProtKB-KW"/>
</dbReference>
<sequence length="425" mass="45154">MTGGRHLRTAAYGKADSDHVRRQNRSLVLSTLRRLAPIARVDLGVATGLSPATITAITADLIAEGLVETVPDETADLDDAPARRGRPRVMLRLDPRAALVLGVKLSTNHVTLLLADFGGTLRARRDLSPRTIDRDRDGFGAMLVELVGGFLAEEGVPVEHLAEITVAAQGFVDTRSGTLMWSPAARERNIPIVAPLEAAFGRSCTISNDANMIAQALHTVDPATYDGTFAVVFVDYGVGMGLFVAGRLHHGADGSAAEFGHMNHMPGGPLCRCGRRGCLEAFTADYAIAREARGLPPDTDPLVASPSAGELAALEAAAHGGDARLAAVYDGVGTALGYGLARLMALVNPSRIVLTGASTRAYPLFRPAMEAAIDAALVEDLRRFTVVEALPWDRDMIATGLISDALRRLDHDVFSQAVNARRFRA</sequence>
<evidence type="ECO:0000256" key="1">
    <source>
        <dbReference type="ARBA" id="ARBA00006479"/>
    </source>
</evidence>
<name>A0A4V3CW81_9HYPH</name>
<dbReference type="PANTHER" id="PTHR18964:SF173">
    <property type="entry name" value="GLUCOKINASE"/>
    <property type="match status" value="1"/>
</dbReference>
<dbReference type="PANTHER" id="PTHR18964">
    <property type="entry name" value="ROK (REPRESSOR, ORF, KINASE) FAMILY"/>
    <property type="match status" value="1"/>
</dbReference>
<reference evidence="2 3" key="1">
    <citation type="submission" date="2019-03" db="EMBL/GenBank/DDBJ databases">
        <title>Genomic Encyclopedia of Type Strains, Phase IV (KMG-IV): sequencing the most valuable type-strain genomes for metagenomic binning, comparative biology and taxonomic classification.</title>
        <authorList>
            <person name="Goeker M."/>
        </authorList>
    </citation>
    <scope>NUCLEOTIDE SEQUENCE [LARGE SCALE GENOMIC DNA]</scope>
    <source>
        <strain evidence="2 3">DSM 102969</strain>
    </source>
</reference>
<keyword evidence="2" id="KW-0418">Kinase</keyword>
<evidence type="ECO:0000313" key="2">
    <source>
        <dbReference type="EMBL" id="TDP85328.1"/>
    </source>
</evidence>
<dbReference type="RefSeq" id="WP_126541184.1">
    <property type="nucleotide sequence ID" value="NZ_BSPM01000004.1"/>
</dbReference>
<dbReference type="InterPro" id="IPR043129">
    <property type="entry name" value="ATPase_NBD"/>
</dbReference>
<dbReference type="PROSITE" id="PS01125">
    <property type="entry name" value="ROK"/>
    <property type="match status" value="1"/>
</dbReference>
<dbReference type="Pfam" id="PF00480">
    <property type="entry name" value="ROK"/>
    <property type="match status" value="1"/>
</dbReference>
<dbReference type="OrthoDB" id="9810372at2"/>